<name>A0A7S3YAM3_9EUKA</name>
<sequence>MTHAGCTNVLSCRENGKIIHVDRKPNGSDRCPLNIRCGTEITCRVRLYVVQVSNTKSLKSVLAKNLRPRRGGGSGVSPIIDVRPLAELKNGMEQEIDSNKSITPMQHTELPSRPPTMGSSAISIDYPDGVPTLARDMQSVVLTNQKDPEEVVSKGVRK</sequence>
<dbReference type="AlphaFoldDB" id="A0A7S3YAM3"/>
<evidence type="ECO:0000313" key="1">
    <source>
        <dbReference type="EMBL" id="CAE0645978.1"/>
    </source>
</evidence>
<proteinExistence type="predicted"/>
<reference evidence="1" key="1">
    <citation type="submission" date="2021-01" db="EMBL/GenBank/DDBJ databases">
        <authorList>
            <person name="Corre E."/>
            <person name="Pelletier E."/>
            <person name="Niang G."/>
            <person name="Scheremetjew M."/>
            <person name="Finn R."/>
            <person name="Kale V."/>
            <person name="Holt S."/>
            <person name="Cochrane G."/>
            <person name="Meng A."/>
            <person name="Brown T."/>
            <person name="Cohen L."/>
        </authorList>
    </citation>
    <scope>NUCLEOTIDE SEQUENCE</scope>
    <source>
        <strain evidence="1">CCCM811</strain>
    </source>
</reference>
<gene>
    <name evidence="1" type="ORF">LGLO00237_LOCUS1566</name>
</gene>
<accession>A0A7S3YAM3</accession>
<organism evidence="1">
    <name type="scientific">Lotharella globosa</name>
    <dbReference type="NCBI Taxonomy" id="91324"/>
    <lineage>
        <taxon>Eukaryota</taxon>
        <taxon>Sar</taxon>
        <taxon>Rhizaria</taxon>
        <taxon>Cercozoa</taxon>
        <taxon>Chlorarachniophyceae</taxon>
        <taxon>Lotharella</taxon>
    </lineage>
</organism>
<dbReference type="EMBL" id="HBIV01002294">
    <property type="protein sequence ID" value="CAE0645978.1"/>
    <property type="molecule type" value="Transcribed_RNA"/>
</dbReference>
<protein>
    <submittedName>
        <fullName evidence="1">Uncharacterized protein</fullName>
    </submittedName>
</protein>